<sequence length="1445" mass="156671">MRGNRHSKETLSTIALDDDNDYEYIPSDKRGSVTGYSDTDSYSHDSLDTEPSISKAKKSNPQRLKPVVKSERRSVSQHAAAKLKRRSVSTLVPRSSGGRAAPLLRRTLNRHTGNDGRAVPSATRRRVSTARRAAQSPSSLATVSRKSKRSTAARGVATTSPAVAPTKRSRTTRVKVTVKKVTPHSCLSPESYKRMIELRSPRSPVRSPVFAGDGTPLNRRGVRKEGKRITPKAELTLLSPSVALKRIRLRPAGENSSVVLKSTGKKSKRKSRLWKDSLRRYTMIQDSTAAVTPPRRQERLPNQSSAKKPIAMKHAVAVGSTPVRPTTCIMTMAGGRASTPRRKPLDVATPRSSPRKARQVALVPKSHAPAPAISKTPRPQRELKGRSTPVSTVKGTQMSLRELKTRSTPVQIVNKTQTPQSGLRTKNSTPRLAKSTTQAPHSGLSTRNSTPVLSKSTTQAPHSGLSTRNSTPVLSKSMTRTPQSRLNTRSTPVLAASKTQMPQKAPNTRIRTPVPPKNKTQMQTPKTPLSTRTKTPVLAAAKTPTLQRTLRTGGQRTPVAAANKTGMPQRALSVGSHASRTPVTAAKTKTPRSSASARISHSKLRRSSTRVQSADKWRRSAAHHRRSSRLETLSTSSSTSPASKPKHVDDKSEDFVPSVDGSSVASSSGSRGSDDTDLGGHKPSSAKRNRKQEPKETLSTLAPDDEEEDEDYVPSVDGSSVTSSSDSRGSDDIDLGAHKPSSAKRNRKQEPKKETLSTLAPDDEEEDEDYVPSVDGSSVASSSDSHASDDTDPGVSSHSFTNRNRKQEPKETLSTLAPDDEEEDEDYVPSVDGRSVVSSSGSYGSDDTNLGVHKPSSAKRNRKQEPKETLSTLAPDDEEEDEDYVPSVDGSSVASSSDSHASDDTDSGVSSHSSTNRNRKQEPKETLSTLAPDDEEEDEDYVPSVDGSSVASSSGTRGSKDSESEVYKSSSAKKNRKQERKETLSTLASDDEEEDEDYVPSVDNGSVTSSSDTNSSNRDSDDAEFTVSKPSSAKGNVVSSPLSSRPARRHTHASETTDWEGQRLTRKRLSEVHRNENEVRPTQSGRRSDTGVRMTRRSPYTGIKSTSLPSSPVRRGIRTSLAAAKQQSATQRQQRARRTSTSDAKSTVTASRNLPPKRHLKGHDNEDAHVSHIRTVDRRRSTGSHLHRKISSHMAIKSTSLPGSPDAQSLHVIVAEQEQSPARRNRPEPNDNRTVGNAKRTLTDKVPSPPKHRTRASDVGPRVQADLPGDGRRSAGGPLLCRRSLRAGTKLLSSPGNSVANRPSAAVVEPKGQVLTRKRLRNQSGHDDDVSLDVVRMQPAKRVSTVSPRRSRAHLPGSTRETSWMLQTSASESDGMPSPVVLRGRDTRTPGAPYISCRRLNISSRSASSLSTSMGDSALEYQSEMDAEEADSESKMCDTQACCIL</sequence>
<accession>A0ABM1E5V6</accession>
<name>A0ABM1E5V6_PRICU</name>
<dbReference type="GeneID" id="106809127"/>
<feature type="compositionally biased region" description="Polar residues" evidence="1">
    <location>
        <begin position="135"/>
        <end position="144"/>
    </location>
</feature>
<feature type="compositionally biased region" description="Basic and acidic residues" evidence="1">
    <location>
        <begin position="1052"/>
        <end position="1079"/>
    </location>
</feature>
<feature type="region of interest" description="Disordered" evidence="1">
    <location>
        <begin position="1291"/>
        <end position="1389"/>
    </location>
</feature>
<feature type="compositionally biased region" description="Low complexity" evidence="1">
    <location>
        <begin position="1122"/>
        <end position="1133"/>
    </location>
</feature>
<dbReference type="RefSeq" id="XP_014667577.1">
    <property type="nucleotide sequence ID" value="XM_014812091.1"/>
</dbReference>
<feature type="compositionally biased region" description="Polar residues" evidence="1">
    <location>
        <begin position="1291"/>
        <end position="1301"/>
    </location>
</feature>
<proteinExistence type="predicted"/>
<feature type="compositionally biased region" description="Low complexity" evidence="1">
    <location>
        <begin position="773"/>
        <end position="785"/>
    </location>
</feature>
<feature type="compositionally biased region" description="Low complexity" evidence="1">
    <location>
        <begin position="1001"/>
        <end position="1017"/>
    </location>
</feature>
<feature type="compositionally biased region" description="Polar residues" evidence="1">
    <location>
        <begin position="1359"/>
        <end position="1372"/>
    </location>
</feature>
<gene>
    <name evidence="3" type="primary">LOC106809127</name>
</gene>
<feature type="compositionally biased region" description="Polar residues" evidence="1">
    <location>
        <begin position="1028"/>
        <end position="1043"/>
    </location>
</feature>
<feature type="compositionally biased region" description="Acidic residues" evidence="1">
    <location>
        <begin position="818"/>
        <end position="827"/>
    </location>
</feature>
<feature type="compositionally biased region" description="Polar residues" evidence="1">
    <location>
        <begin position="412"/>
        <end position="510"/>
    </location>
</feature>
<feature type="region of interest" description="Disordered" evidence="1">
    <location>
        <begin position="198"/>
        <end position="226"/>
    </location>
</feature>
<feature type="compositionally biased region" description="Acidic residues" evidence="1">
    <location>
        <begin position="761"/>
        <end position="770"/>
    </location>
</feature>
<feature type="compositionally biased region" description="Low complexity" evidence="1">
    <location>
        <begin position="630"/>
        <end position="640"/>
    </location>
</feature>
<feature type="compositionally biased region" description="Low complexity" evidence="1">
    <location>
        <begin position="715"/>
        <end position="727"/>
    </location>
</feature>
<feature type="region of interest" description="Disordered" evidence="1">
    <location>
        <begin position="19"/>
        <end position="173"/>
    </location>
</feature>
<feature type="region of interest" description="Disordered" evidence="1">
    <location>
        <begin position="550"/>
        <end position="1278"/>
    </location>
</feature>
<feature type="compositionally biased region" description="Low complexity" evidence="1">
    <location>
        <begin position="830"/>
        <end position="847"/>
    </location>
</feature>
<feature type="compositionally biased region" description="Low complexity" evidence="1">
    <location>
        <begin position="942"/>
        <end position="957"/>
    </location>
</feature>
<organism evidence="2 3">
    <name type="scientific">Priapulus caudatus</name>
    <name type="common">Priapulid worm</name>
    <dbReference type="NCBI Taxonomy" id="37621"/>
    <lineage>
        <taxon>Eukaryota</taxon>
        <taxon>Metazoa</taxon>
        <taxon>Ecdysozoa</taxon>
        <taxon>Scalidophora</taxon>
        <taxon>Priapulida</taxon>
        <taxon>Priapulimorpha</taxon>
        <taxon>Priapulimorphida</taxon>
        <taxon>Priapulidae</taxon>
        <taxon>Priapulus</taxon>
    </lineage>
</organism>
<feature type="compositionally biased region" description="Low complexity" evidence="1">
    <location>
        <begin position="658"/>
        <end position="671"/>
    </location>
</feature>
<evidence type="ECO:0000256" key="1">
    <source>
        <dbReference type="SAM" id="MobiDB-lite"/>
    </source>
</evidence>
<keyword evidence="2" id="KW-1185">Reference proteome</keyword>
<protein>
    <submittedName>
        <fullName evidence="3">Serine/arginine repetitive matrix protein 2-like</fullName>
    </submittedName>
</protein>
<feature type="compositionally biased region" description="Acidic residues" evidence="1">
    <location>
        <begin position="989"/>
        <end position="998"/>
    </location>
</feature>
<feature type="compositionally biased region" description="Polar residues" evidence="1">
    <location>
        <begin position="388"/>
        <end position="397"/>
    </location>
</feature>
<evidence type="ECO:0000313" key="2">
    <source>
        <dbReference type="Proteomes" id="UP000695022"/>
    </source>
</evidence>
<feature type="compositionally biased region" description="Basic and acidic residues" evidence="1">
    <location>
        <begin position="1162"/>
        <end position="1180"/>
    </location>
</feature>
<feature type="compositionally biased region" description="Basic and acidic residues" evidence="1">
    <location>
        <begin position="728"/>
        <end position="737"/>
    </location>
</feature>
<feature type="compositionally biased region" description="Acidic residues" evidence="1">
    <location>
        <begin position="703"/>
        <end position="712"/>
    </location>
</feature>
<dbReference type="Proteomes" id="UP000695022">
    <property type="component" value="Unplaced"/>
</dbReference>
<feature type="region of interest" description="Disordered" evidence="1">
    <location>
        <begin position="412"/>
        <end position="531"/>
    </location>
</feature>
<feature type="compositionally biased region" description="Low complexity" evidence="1">
    <location>
        <begin position="887"/>
        <end position="899"/>
    </location>
</feature>
<feature type="region of interest" description="Disordered" evidence="1">
    <location>
        <begin position="334"/>
        <end position="397"/>
    </location>
</feature>
<evidence type="ECO:0000313" key="3">
    <source>
        <dbReference type="RefSeq" id="XP_014667577.1"/>
    </source>
</evidence>
<feature type="compositionally biased region" description="Polar residues" evidence="1">
    <location>
        <begin position="518"/>
        <end position="531"/>
    </location>
</feature>
<feature type="compositionally biased region" description="Acidic residues" evidence="1">
    <location>
        <begin position="932"/>
        <end position="941"/>
    </location>
</feature>
<reference evidence="3" key="1">
    <citation type="submission" date="2025-08" db="UniProtKB">
        <authorList>
            <consortium name="RefSeq"/>
        </authorList>
    </citation>
    <scope>IDENTIFICATION</scope>
</reference>
<feature type="compositionally biased region" description="Acidic residues" evidence="1">
    <location>
        <begin position="875"/>
        <end position="884"/>
    </location>
</feature>
<feature type="compositionally biased region" description="Basic residues" evidence="1">
    <location>
        <begin position="1181"/>
        <end position="1191"/>
    </location>
</feature>
<feature type="compositionally biased region" description="Polar residues" evidence="1">
    <location>
        <begin position="1143"/>
        <end position="1152"/>
    </location>
</feature>